<evidence type="ECO:0000256" key="8">
    <source>
        <dbReference type="ARBA" id="ARBA00022884"/>
    </source>
</evidence>
<keyword evidence="6 9" id="KW-0949">S-adenosyl-L-methionine</keyword>
<evidence type="ECO:0000256" key="6">
    <source>
        <dbReference type="ARBA" id="ARBA00022691"/>
    </source>
</evidence>
<keyword evidence="2 9" id="KW-0690">Ribosome biogenesis</keyword>
<dbReference type="Proteomes" id="UP000000758">
    <property type="component" value="Chromosome"/>
</dbReference>
<feature type="site" description="Stabilizes Arg-xx" evidence="9">
    <location>
        <position position="63"/>
    </location>
</feature>
<feature type="site" description="Interaction with substrate rRNA" evidence="9">
    <location>
        <position position="102"/>
    </location>
</feature>
<gene>
    <name evidence="9" type="primary">nep1</name>
    <name evidence="10" type="ordered locus">CENSYa_1768</name>
</gene>
<evidence type="ECO:0000256" key="4">
    <source>
        <dbReference type="ARBA" id="ARBA00022603"/>
    </source>
</evidence>
<keyword evidence="5 9" id="KW-0808">Transferase</keyword>
<evidence type="ECO:0000256" key="3">
    <source>
        <dbReference type="ARBA" id="ARBA00022552"/>
    </source>
</evidence>
<evidence type="ECO:0000313" key="10">
    <source>
        <dbReference type="EMBL" id="ABK78378.1"/>
    </source>
</evidence>
<evidence type="ECO:0000256" key="7">
    <source>
        <dbReference type="ARBA" id="ARBA00022730"/>
    </source>
</evidence>
<dbReference type="GO" id="GO:0070037">
    <property type="term" value="F:rRNA (pseudouridine) methyltransferase activity"/>
    <property type="evidence" value="ECO:0007669"/>
    <property type="project" value="UniProtKB-UniRule"/>
</dbReference>
<feature type="binding site" evidence="9">
    <location>
        <position position="183"/>
    </location>
    <ligand>
        <name>S-adenosyl-L-methionine</name>
        <dbReference type="ChEBI" id="CHEBI:59789"/>
    </ligand>
</feature>
<dbReference type="Pfam" id="PF03587">
    <property type="entry name" value="EMG1"/>
    <property type="match status" value="1"/>
</dbReference>
<evidence type="ECO:0000313" key="11">
    <source>
        <dbReference type="Proteomes" id="UP000000758"/>
    </source>
</evidence>
<name>A0RYG1_CENSY</name>
<keyword evidence="8 9" id="KW-0694">RNA-binding</keyword>
<keyword evidence="4 9" id="KW-0489">Methyltransferase</keyword>
<dbReference type="Gene3D" id="3.40.1280.10">
    <property type="match status" value="1"/>
</dbReference>
<protein>
    <recommendedName>
        <fullName evidence="9">Ribosomal RNA small subunit methyltransferase Nep1</fullName>
        <ecNumber evidence="9">2.1.1.-</ecNumber>
    </recommendedName>
    <alternativeName>
        <fullName evidence="9">16S rRNA (pseudouridine-N1-)-methyltransferase Nep1</fullName>
    </alternativeName>
</protein>
<dbReference type="GO" id="GO:0019843">
    <property type="term" value="F:rRNA binding"/>
    <property type="evidence" value="ECO:0007669"/>
    <property type="project" value="UniProtKB-UniRule"/>
</dbReference>
<dbReference type="CDD" id="cd18088">
    <property type="entry name" value="Nep1-like"/>
    <property type="match status" value="1"/>
</dbReference>
<feature type="site" description="Interaction with substrate rRNA" evidence="9">
    <location>
        <position position="61"/>
    </location>
</feature>
<dbReference type="PANTHER" id="PTHR12636:SF5">
    <property type="entry name" value="RIBOSOMAL RNA SMALL SUBUNIT METHYLTRANSFERASE NEP1"/>
    <property type="match status" value="1"/>
</dbReference>
<dbReference type="EMBL" id="DP000238">
    <property type="protein sequence ID" value="ABK78378.1"/>
    <property type="molecule type" value="Genomic_DNA"/>
</dbReference>
<dbReference type="GO" id="GO:0070475">
    <property type="term" value="P:rRNA base methylation"/>
    <property type="evidence" value="ECO:0007669"/>
    <property type="project" value="InterPro"/>
</dbReference>
<evidence type="ECO:0000256" key="5">
    <source>
        <dbReference type="ARBA" id="ARBA00022679"/>
    </source>
</evidence>
<sequence length="222" mass="24349">MTLSLVIAESALELVPQSLARHPSVRASARREGKRPREILLDNSWHYAAMKGLEDEVRRGRPDLVHFALLEATSVPLYTEGMLAVYVHTAGNRVIRVGGGVRLPRSYHRFAGLMEKLLLEGSIMAGENMLLKVEKLDLKGLIQKIDAERTIGLSTAGSPSTCEGVASRMDGDTCLVVGGFQKGHFSESARALFGESYTVGGRPLESHVVLARILYEYEKTVM</sequence>
<comment type="subunit">
    <text evidence="9">Homodimer.</text>
</comment>
<dbReference type="InterPro" id="IPR029026">
    <property type="entry name" value="tRNA_m1G_MTases_N"/>
</dbReference>
<dbReference type="InterPro" id="IPR005304">
    <property type="entry name" value="Rbsml_bgen_MeTrfase_EMG1/NEP1"/>
</dbReference>
<feature type="binding site" evidence="9">
    <location>
        <begin position="199"/>
        <end position="204"/>
    </location>
    <ligand>
        <name>S-adenosyl-L-methionine</name>
        <dbReference type="ChEBI" id="CHEBI:59789"/>
    </ligand>
</feature>
<evidence type="ECO:0000256" key="9">
    <source>
        <dbReference type="HAMAP-Rule" id="MF_00554"/>
    </source>
</evidence>
<keyword evidence="7 9" id="KW-0699">rRNA-binding</keyword>
<dbReference type="SUPFAM" id="SSF75217">
    <property type="entry name" value="alpha/beta knot"/>
    <property type="match status" value="1"/>
</dbReference>
<dbReference type="AlphaFoldDB" id="A0RYG1"/>
<dbReference type="KEGG" id="csy:CENSYa_1768"/>
<dbReference type="HOGENOM" id="CLU_055846_1_3_2"/>
<feature type="binding site" evidence="9">
    <location>
        <position position="178"/>
    </location>
    <ligand>
        <name>S-adenosyl-L-methionine</name>
        <dbReference type="ChEBI" id="CHEBI:59789"/>
    </ligand>
</feature>
<reference evidence="10 11" key="1">
    <citation type="journal article" date="2006" name="Proc. Natl. Acad. Sci. U.S.A.">
        <title>Genomic analysis of the uncultivated marine crenarchaeote Cenarchaeum symbiosum.</title>
        <authorList>
            <person name="Hallam S.J."/>
            <person name="Konstantinidis K.T."/>
            <person name="Putnam N."/>
            <person name="Schleper C."/>
            <person name="Watanabe Y."/>
            <person name="Sugahara J."/>
            <person name="Preston C."/>
            <person name="de la Torre J."/>
            <person name="Richardson P.M."/>
            <person name="DeLong E.F."/>
        </authorList>
    </citation>
    <scope>NUCLEOTIDE SEQUENCE [LARGE SCALE GENOMIC DNA]</scope>
    <source>
        <strain evidence="11">A</strain>
    </source>
</reference>
<keyword evidence="11" id="KW-1185">Reference proteome</keyword>
<feature type="site" description="Interaction with substrate rRNA" evidence="9">
    <location>
        <position position="109"/>
    </location>
</feature>
<proteinExistence type="inferred from homology"/>
<dbReference type="PANTHER" id="PTHR12636">
    <property type="entry name" value="NEP1/MRA1"/>
    <property type="match status" value="1"/>
</dbReference>
<dbReference type="STRING" id="414004.CENSYa_1768"/>
<feature type="site" description="Interaction with substrate rRNA" evidence="9">
    <location>
        <position position="105"/>
    </location>
</feature>
<keyword evidence="3 9" id="KW-0698">rRNA processing</keyword>
<dbReference type="PATRIC" id="fig|414004.10.peg.1611"/>
<comment type="catalytic activity">
    <reaction evidence="9">
        <text>a pseudouridine in rRNA + S-adenosyl-L-methionine = an N(1)-methylpseudouridine in rRNA + S-adenosyl-L-homocysteine + H(+)</text>
        <dbReference type="Rhea" id="RHEA:46696"/>
        <dbReference type="Rhea" id="RHEA-COMP:11634"/>
        <dbReference type="Rhea" id="RHEA-COMP:13933"/>
        <dbReference type="ChEBI" id="CHEBI:15378"/>
        <dbReference type="ChEBI" id="CHEBI:57856"/>
        <dbReference type="ChEBI" id="CHEBI:59789"/>
        <dbReference type="ChEBI" id="CHEBI:65314"/>
        <dbReference type="ChEBI" id="CHEBI:74890"/>
    </reaction>
</comment>
<organism evidence="10 11">
    <name type="scientific">Cenarchaeum symbiosum (strain A)</name>
    <dbReference type="NCBI Taxonomy" id="414004"/>
    <lineage>
        <taxon>Archaea</taxon>
        <taxon>Nitrososphaerota</taxon>
        <taxon>Candidatus Cenarchaeales</taxon>
        <taxon>Candidatus Cenarchaeaceae</taxon>
        <taxon>Candidatus Cenarchaeum</taxon>
    </lineage>
</organism>
<comment type="similarity">
    <text evidence="1 9">Belongs to the class IV-like SAM-binding methyltransferase superfamily. RNA methyltransferase NEP1 family.</text>
</comment>
<dbReference type="EnsemblBacteria" id="ABK78378">
    <property type="protein sequence ID" value="ABK78378"/>
    <property type="gene ID" value="CENSYa_1768"/>
</dbReference>
<accession>A0RYG1</accession>
<evidence type="ECO:0000256" key="1">
    <source>
        <dbReference type="ARBA" id="ARBA00008115"/>
    </source>
</evidence>
<evidence type="ECO:0000256" key="2">
    <source>
        <dbReference type="ARBA" id="ARBA00022517"/>
    </source>
</evidence>
<dbReference type="EC" id="2.1.1.-" evidence="9"/>
<dbReference type="InterPro" id="IPR029028">
    <property type="entry name" value="Alpha/beta_knot_MTases"/>
</dbReference>
<comment type="function">
    <text evidence="9">Methyltransferase involved in ribosomal biogenesis. Specifically catalyzes the N1-methylation of the pseudouridine corresponding to position 914 in M.jannaschii 16S rRNA.</text>
</comment>
<dbReference type="HAMAP" id="MF_00554">
    <property type="entry name" value="NEP1"/>
    <property type="match status" value="1"/>
</dbReference>
<dbReference type="InterPro" id="IPR023503">
    <property type="entry name" value="Ribosome_NEP1_arc"/>
</dbReference>